<dbReference type="Proteomes" id="UP001215151">
    <property type="component" value="Unassembled WGS sequence"/>
</dbReference>
<dbReference type="AlphaFoldDB" id="A0AAD7TFH5"/>
<protein>
    <submittedName>
        <fullName evidence="1">Uncharacterized protein</fullName>
    </submittedName>
</protein>
<name>A0AAD7TFH5_9APHY</name>
<evidence type="ECO:0000313" key="2">
    <source>
        <dbReference type="Proteomes" id="UP001215151"/>
    </source>
</evidence>
<reference evidence="1" key="1">
    <citation type="submission" date="2022-11" db="EMBL/GenBank/DDBJ databases">
        <title>Genome Sequence of Cubamyces cubensis.</title>
        <authorList>
            <person name="Buettner E."/>
        </authorList>
    </citation>
    <scope>NUCLEOTIDE SEQUENCE</scope>
    <source>
        <strain evidence="1">MPL-01</strain>
    </source>
</reference>
<sequence>MVTVAHGQGHIEIYTFNADEDVSPEAQSPSIKDPRLPVRVATLLLPPVKPGKNLQRFATHSGPFIGRPTPGRPFETSPDCRLHVMELGYGDHLERFSLFVRNRYLLSYIPPESGFRETYTPVTMPWDEWGPANTRFVSVIARFQWLRYVHGERVVLPPVPGGLSSILLTLDFNVHLKRVDDPVPLGDGDETVMSDKDPLSSDIFLEPVVSKLPFVVRARIQPPMEQQYSGYMIDQDHLVGMRSGDHPGNVDLDVYTF</sequence>
<accession>A0AAD7TFH5</accession>
<organism evidence="1 2">
    <name type="scientific">Trametes cubensis</name>
    <dbReference type="NCBI Taxonomy" id="1111947"/>
    <lineage>
        <taxon>Eukaryota</taxon>
        <taxon>Fungi</taxon>
        <taxon>Dikarya</taxon>
        <taxon>Basidiomycota</taxon>
        <taxon>Agaricomycotina</taxon>
        <taxon>Agaricomycetes</taxon>
        <taxon>Polyporales</taxon>
        <taxon>Polyporaceae</taxon>
        <taxon>Trametes</taxon>
    </lineage>
</organism>
<keyword evidence="2" id="KW-1185">Reference proteome</keyword>
<comment type="caution">
    <text evidence="1">The sequence shown here is derived from an EMBL/GenBank/DDBJ whole genome shotgun (WGS) entry which is preliminary data.</text>
</comment>
<dbReference type="EMBL" id="JAPEVG010000969">
    <property type="protein sequence ID" value="KAJ8454433.1"/>
    <property type="molecule type" value="Genomic_DNA"/>
</dbReference>
<evidence type="ECO:0000313" key="1">
    <source>
        <dbReference type="EMBL" id="KAJ8454433.1"/>
    </source>
</evidence>
<gene>
    <name evidence="1" type="ORF">ONZ51_g13025</name>
</gene>
<proteinExistence type="predicted"/>